<sequence>MKLLLDTCISGTAVAPLKAAGHDVVWIGDLSADPGDEEILALAYRESRILITLDKDFGELAVVRDQAHAGIIRLVVVSSSQQATLCEIVLKRYGTELESGAIVTVEPGRIRVRPRLPRTGKP</sequence>
<reference evidence="2 3" key="1">
    <citation type="submission" date="2017-03" db="EMBL/GenBank/DDBJ databases">
        <authorList>
            <person name="Afonso C.L."/>
            <person name="Miller P.J."/>
            <person name="Scott M.A."/>
            <person name="Spackman E."/>
            <person name="Goraichik I."/>
            <person name="Dimitrov K.M."/>
            <person name="Suarez D.L."/>
            <person name="Swayne D.E."/>
        </authorList>
    </citation>
    <scope>NUCLEOTIDE SEQUENCE [LARGE SCALE GENOMIC DNA]</scope>
    <source>
        <strain evidence="2">Genome sequencing of Nitrospira japonica strain NJ11</strain>
    </source>
</reference>
<dbReference type="STRING" id="1325564.NSJP_0032"/>
<evidence type="ECO:0000259" key="1">
    <source>
        <dbReference type="Pfam" id="PF18480"/>
    </source>
</evidence>
<organism evidence="2 3">
    <name type="scientific">Nitrospira japonica</name>
    <dbReference type="NCBI Taxonomy" id="1325564"/>
    <lineage>
        <taxon>Bacteria</taxon>
        <taxon>Pseudomonadati</taxon>
        <taxon>Nitrospirota</taxon>
        <taxon>Nitrospiria</taxon>
        <taxon>Nitrospirales</taxon>
        <taxon>Nitrospiraceae</taxon>
        <taxon>Nitrospira</taxon>
    </lineage>
</organism>
<proteinExistence type="predicted"/>
<dbReference type="AlphaFoldDB" id="A0A1W1HZP3"/>
<keyword evidence="3" id="KW-1185">Reference proteome</keyword>
<dbReference type="EMBL" id="LT828648">
    <property type="protein sequence ID" value="SLM46204.1"/>
    <property type="molecule type" value="Genomic_DNA"/>
</dbReference>
<dbReference type="RefSeq" id="WP_080884934.1">
    <property type="nucleotide sequence ID" value="NZ_LT828648.1"/>
</dbReference>
<dbReference type="KEGG" id="nja:NSJP_0032"/>
<dbReference type="Pfam" id="PF18480">
    <property type="entry name" value="DUF5615"/>
    <property type="match status" value="1"/>
</dbReference>
<dbReference type="OrthoDB" id="9806751at2"/>
<evidence type="ECO:0000313" key="3">
    <source>
        <dbReference type="Proteomes" id="UP000192042"/>
    </source>
</evidence>
<dbReference type="InterPro" id="IPR041049">
    <property type="entry name" value="DUF5615"/>
</dbReference>
<name>A0A1W1HZP3_9BACT</name>
<feature type="domain" description="DUF5615" evidence="1">
    <location>
        <begin position="1"/>
        <end position="107"/>
    </location>
</feature>
<gene>
    <name evidence="2" type="ORF">NSJP_0032</name>
</gene>
<dbReference type="Proteomes" id="UP000192042">
    <property type="component" value="Chromosome I"/>
</dbReference>
<protein>
    <recommendedName>
        <fullName evidence="1">DUF5615 domain-containing protein</fullName>
    </recommendedName>
</protein>
<evidence type="ECO:0000313" key="2">
    <source>
        <dbReference type="EMBL" id="SLM46204.1"/>
    </source>
</evidence>
<accession>A0A1W1HZP3</accession>